<comment type="function">
    <text evidence="3 15">Cell wall formation.</text>
</comment>
<dbReference type="Gene3D" id="3.30.1490.20">
    <property type="entry name" value="ATP-grasp fold, A domain"/>
    <property type="match status" value="1"/>
</dbReference>
<evidence type="ECO:0000256" key="6">
    <source>
        <dbReference type="ARBA" id="ARBA00012216"/>
    </source>
</evidence>
<evidence type="ECO:0000256" key="13">
    <source>
        <dbReference type="ARBA" id="ARBA00023316"/>
    </source>
</evidence>
<feature type="domain" description="ATP-grasp" evidence="17">
    <location>
        <begin position="113"/>
        <end position="316"/>
    </location>
</feature>
<dbReference type="Pfam" id="PF07478">
    <property type="entry name" value="Dala_Dala_lig_C"/>
    <property type="match status" value="1"/>
</dbReference>
<keyword evidence="12 15" id="KW-0573">Peptidoglycan synthesis</keyword>
<dbReference type="EC" id="6.3.2.4" evidence="6 15"/>
<comment type="cofactor">
    <cofactor evidence="1">
        <name>Mn(2+)</name>
        <dbReference type="ChEBI" id="CHEBI:29035"/>
    </cofactor>
</comment>
<accession>A0ABQ0CBM0</accession>
<dbReference type="InterPro" id="IPR000291">
    <property type="entry name" value="D-Ala_lig_Van_CS"/>
</dbReference>
<keyword evidence="10 16" id="KW-0067">ATP-binding</keyword>
<comment type="subcellular location">
    <subcellularLocation>
        <location evidence="4 15">Cytoplasm</location>
    </subcellularLocation>
</comment>
<evidence type="ECO:0000259" key="17">
    <source>
        <dbReference type="PROSITE" id="PS50975"/>
    </source>
</evidence>
<evidence type="ECO:0000256" key="11">
    <source>
        <dbReference type="ARBA" id="ARBA00022960"/>
    </source>
</evidence>
<proteinExistence type="inferred from homology"/>
<dbReference type="RefSeq" id="WP_420905969.1">
    <property type="nucleotide sequence ID" value="NZ_BAAFGK010000004.1"/>
</dbReference>
<dbReference type="Gene3D" id="3.40.50.20">
    <property type="match status" value="1"/>
</dbReference>
<dbReference type="PROSITE" id="PS50975">
    <property type="entry name" value="ATP_GRASP"/>
    <property type="match status" value="1"/>
</dbReference>
<dbReference type="PANTHER" id="PTHR23132:SF23">
    <property type="entry name" value="D-ALANINE--D-ALANINE LIGASE B"/>
    <property type="match status" value="1"/>
</dbReference>
<comment type="cofactor">
    <cofactor evidence="2">
        <name>Mg(2+)</name>
        <dbReference type="ChEBI" id="CHEBI:18420"/>
    </cofactor>
</comment>
<dbReference type="PANTHER" id="PTHR23132">
    <property type="entry name" value="D-ALANINE--D-ALANINE LIGASE"/>
    <property type="match status" value="1"/>
</dbReference>
<dbReference type="SUPFAM" id="SSF52440">
    <property type="entry name" value="PreATP-grasp domain"/>
    <property type="match status" value="1"/>
</dbReference>
<protein>
    <recommendedName>
        <fullName evidence="6 15">D-alanine--D-alanine ligase</fullName>
        <ecNumber evidence="6 15">6.3.2.4</ecNumber>
    </recommendedName>
    <alternativeName>
        <fullName evidence="15">D-Ala-D-Ala ligase</fullName>
    </alternativeName>
    <alternativeName>
        <fullName evidence="15">D-alanylalanine synthetase</fullName>
    </alternativeName>
</protein>
<evidence type="ECO:0000256" key="7">
    <source>
        <dbReference type="ARBA" id="ARBA00022490"/>
    </source>
</evidence>
<evidence type="ECO:0000256" key="8">
    <source>
        <dbReference type="ARBA" id="ARBA00022598"/>
    </source>
</evidence>
<evidence type="ECO:0000256" key="14">
    <source>
        <dbReference type="ARBA" id="ARBA00047614"/>
    </source>
</evidence>
<sequence>MLEQLKRALTEGQRIAVLMGGASPERAVSLRSGAALMGALEKRGWNPVSIDPANGRELPEALLKNRVAAAVLALHGEGGEDGAIQGLLETLGIPYTGSFVGPSALCMNKIASKRLFRDAGLPTPAWEEVVVDGEESLASLPDLALNPPCFVKPMATGSSVGISRVDDREGLKEALRIAVRASGSGKTRILVEEEIIGPELTLAILDDRPLPLIEIRPAAGFFDYNAKYASGETRYLIPPESVDPATLERATRIGLEAGRVAGCRGLYRVDLMVDGDGTPWVLEINTLPGMTATSLAPKAAAAIGISFEDLAERILAGAGLERCRASS</sequence>
<dbReference type="InterPro" id="IPR013815">
    <property type="entry name" value="ATP_grasp_subdomain_1"/>
</dbReference>
<dbReference type="InterPro" id="IPR016185">
    <property type="entry name" value="PreATP-grasp_dom_sf"/>
</dbReference>
<dbReference type="GO" id="GO:0008716">
    <property type="term" value="F:D-alanine-D-alanine ligase activity"/>
    <property type="evidence" value="ECO:0007669"/>
    <property type="project" value="UniProtKB-EC"/>
</dbReference>
<keyword evidence="9 16" id="KW-0547">Nucleotide-binding</keyword>
<dbReference type="InterPro" id="IPR005905">
    <property type="entry name" value="D_ala_D_ala"/>
</dbReference>
<keyword evidence="13 15" id="KW-0961">Cell wall biogenesis/degradation</keyword>
<comment type="catalytic activity">
    <reaction evidence="14 15">
        <text>2 D-alanine + ATP = D-alanyl-D-alanine + ADP + phosphate + H(+)</text>
        <dbReference type="Rhea" id="RHEA:11224"/>
        <dbReference type="ChEBI" id="CHEBI:15378"/>
        <dbReference type="ChEBI" id="CHEBI:30616"/>
        <dbReference type="ChEBI" id="CHEBI:43474"/>
        <dbReference type="ChEBI" id="CHEBI:57416"/>
        <dbReference type="ChEBI" id="CHEBI:57822"/>
        <dbReference type="ChEBI" id="CHEBI:456216"/>
        <dbReference type="EC" id="6.3.2.4"/>
    </reaction>
</comment>
<evidence type="ECO:0000313" key="18">
    <source>
        <dbReference type="EMBL" id="GAB0058291.1"/>
    </source>
</evidence>
<evidence type="ECO:0000256" key="5">
    <source>
        <dbReference type="ARBA" id="ARBA00010871"/>
    </source>
</evidence>
<dbReference type="Proteomes" id="UP001628193">
    <property type="component" value="Unassembled WGS sequence"/>
</dbReference>
<dbReference type="NCBIfam" id="NF002378">
    <property type="entry name" value="PRK01372.1"/>
    <property type="match status" value="1"/>
</dbReference>
<organism evidence="18 19">
    <name type="scientific">Candidatus Magnetaquiglobus chichijimensis</name>
    <dbReference type="NCBI Taxonomy" id="3141448"/>
    <lineage>
        <taxon>Bacteria</taxon>
        <taxon>Pseudomonadati</taxon>
        <taxon>Pseudomonadota</taxon>
        <taxon>Magnetococcia</taxon>
        <taxon>Magnetococcales</taxon>
        <taxon>Candidatus Magnetaquicoccaceae</taxon>
        <taxon>Candidatus Magnetaquiglobus</taxon>
    </lineage>
</organism>
<dbReference type="Gene3D" id="3.30.470.20">
    <property type="entry name" value="ATP-grasp fold, B domain"/>
    <property type="match status" value="1"/>
</dbReference>
<dbReference type="PIRSF" id="PIRSF039102">
    <property type="entry name" value="Ddl/VanB"/>
    <property type="match status" value="1"/>
</dbReference>
<keyword evidence="11 15" id="KW-0133">Cell shape</keyword>
<evidence type="ECO:0000256" key="3">
    <source>
        <dbReference type="ARBA" id="ARBA00003921"/>
    </source>
</evidence>
<evidence type="ECO:0000256" key="15">
    <source>
        <dbReference type="HAMAP-Rule" id="MF_00047"/>
    </source>
</evidence>
<dbReference type="SUPFAM" id="SSF56059">
    <property type="entry name" value="Glutathione synthetase ATP-binding domain-like"/>
    <property type="match status" value="1"/>
</dbReference>
<comment type="caution">
    <text evidence="18">The sequence shown here is derived from an EMBL/GenBank/DDBJ whole genome shotgun (WGS) entry which is preliminary data.</text>
</comment>
<comment type="similarity">
    <text evidence="5 15">Belongs to the D-alanine--D-alanine ligase family.</text>
</comment>
<dbReference type="HAMAP" id="MF_00047">
    <property type="entry name" value="Dala_Dala_lig"/>
    <property type="match status" value="1"/>
</dbReference>
<dbReference type="Pfam" id="PF01820">
    <property type="entry name" value="Dala_Dala_lig_N"/>
    <property type="match status" value="1"/>
</dbReference>
<comment type="pathway">
    <text evidence="15">Cell wall biogenesis; peptidoglycan biosynthesis.</text>
</comment>
<dbReference type="InterPro" id="IPR011761">
    <property type="entry name" value="ATP-grasp"/>
</dbReference>
<dbReference type="EMBL" id="BAAFGK010000004">
    <property type="protein sequence ID" value="GAB0058291.1"/>
    <property type="molecule type" value="Genomic_DNA"/>
</dbReference>
<evidence type="ECO:0000256" key="16">
    <source>
        <dbReference type="PROSITE-ProRule" id="PRU00409"/>
    </source>
</evidence>
<evidence type="ECO:0000256" key="1">
    <source>
        <dbReference type="ARBA" id="ARBA00001936"/>
    </source>
</evidence>
<keyword evidence="19" id="KW-1185">Reference proteome</keyword>
<dbReference type="InterPro" id="IPR011095">
    <property type="entry name" value="Dala_Dala_lig_C"/>
</dbReference>
<evidence type="ECO:0000256" key="4">
    <source>
        <dbReference type="ARBA" id="ARBA00004496"/>
    </source>
</evidence>
<gene>
    <name evidence="18" type="primary">ddlB</name>
    <name evidence="15" type="synonym">ddl</name>
    <name evidence="18" type="ORF">SIID45300_02638</name>
</gene>
<keyword evidence="7 15" id="KW-0963">Cytoplasm</keyword>
<name>A0ABQ0CBM0_9PROT</name>
<dbReference type="InterPro" id="IPR011127">
    <property type="entry name" value="Dala_Dala_lig_N"/>
</dbReference>
<dbReference type="PROSITE" id="PS00843">
    <property type="entry name" value="DALA_DALA_LIGASE_1"/>
    <property type="match status" value="1"/>
</dbReference>
<evidence type="ECO:0000256" key="10">
    <source>
        <dbReference type="ARBA" id="ARBA00022840"/>
    </source>
</evidence>
<evidence type="ECO:0000313" key="19">
    <source>
        <dbReference type="Proteomes" id="UP001628193"/>
    </source>
</evidence>
<dbReference type="NCBIfam" id="TIGR01205">
    <property type="entry name" value="D_ala_D_alaTIGR"/>
    <property type="match status" value="1"/>
</dbReference>
<dbReference type="SMART" id="SM01209">
    <property type="entry name" value="GARS_A"/>
    <property type="match status" value="1"/>
</dbReference>
<evidence type="ECO:0000256" key="12">
    <source>
        <dbReference type="ARBA" id="ARBA00022984"/>
    </source>
</evidence>
<evidence type="ECO:0000256" key="2">
    <source>
        <dbReference type="ARBA" id="ARBA00001946"/>
    </source>
</evidence>
<evidence type="ECO:0000256" key="9">
    <source>
        <dbReference type="ARBA" id="ARBA00022741"/>
    </source>
</evidence>
<keyword evidence="8 15" id="KW-0436">Ligase</keyword>
<reference evidence="18 19" key="1">
    <citation type="submission" date="2024-09" db="EMBL/GenBank/DDBJ databases">
        <title>Draft genome sequence of Candidatus Magnetaquicoccaceae bacterium FCR-1.</title>
        <authorList>
            <person name="Shimoshige H."/>
            <person name="Shimamura S."/>
            <person name="Taoka A."/>
            <person name="Kobayashi H."/>
            <person name="Maekawa T."/>
        </authorList>
    </citation>
    <scope>NUCLEOTIDE SEQUENCE [LARGE SCALE GENOMIC DNA]</scope>
    <source>
        <strain evidence="18 19">FCR-1</strain>
    </source>
</reference>